<name>A0A176WMT7_MARPO</name>
<evidence type="ECO:0000313" key="2">
    <source>
        <dbReference type="Proteomes" id="UP000077202"/>
    </source>
</evidence>
<dbReference type="EMBL" id="LVLJ01000405">
    <property type="protein sequence ID" value="OAE34457.1"/>
    <property type="molecule type" value="Genomic_DNA"/>
</dbReference>
<protein>
    <submittedName>
        <fullName evidence="1">Uncharacterized protein</fullName>
    </submittedName>
</protein>
<gene>
    <name evidence="1" type="ORF">AXG93_2886s1200</name>
</gene>
<proteinExistence type="predicted"/>
<comment type="caution">
    <text evidence="1">The sequence shown here is derived from an EMBL/GenBank/DDBJ whole genome shotgun (WGS) entry which is preliminary data.</text>
</comment>
<accession>A0A176WMT7</accession>
<dbReference type="AlphaFoldDB" id="A0A176WMT7"/>
<dbReference type="Proteomes" id="UP000077202">
    <property type="component" value="Unassembled WGS sequence"/>
</dbReference>
<sequence length="91" mass="10545">MVRAGKVLGPKLISLKDHAQAKEMECDVLRLEIVKEKEFCEEEELSYEGLRLEIAKMKIVIMDLRERSEARKEAHNVKLQYVNELTTSLAE</sequence>
<keyword evidence="2" id="KW-1185">Reference proteome</keyword>
<organism evidence="1 2">
    <name type="scientific">Marchantia polymorpha subsp. ruderalis</name>
    <dbReference type="NCBI Taxonomy" id="1480154"/>
    <lineage>
        <taxon>Eukaryota</taxon>
        <taxon>Viridiplantae</taxon>
        <taxon>Streptophyta</taxon>
        <taxon>Embryophyta</taxon>
        <taxon>Marchantiophyta</taxon>
        <taxon>Marchantiopsida</taxon>
        <taxon>Marchantiidae</taxon>
        <taxon>Marchantiales</taxon>
        <taxon>Marchantiaceae</taxon>
        <taxon>Marchantia</taxon>
    </lineage>
</organism>
<reference evidence="1" key="1">
    <citation type="submission" date="2016-03" db="EMBL/GenBank/DDBJ databases">
        <title>Mechanisms controlling the formation of the plant cell surface in tip-growing cells are functionally conserved among land plants.</title>
        <authorList>
            <person name="Honkanen S."/>
            <person name="Jones V.A."/>
            <person name="Morieri G."/>
            <person name="Champion C."/>
            <person name="Hetherington A.J."/>
            <person name="Kelly S."/>
            <person name="Saint-Marcoux D."/>
            <person name="Proust H."/>
            <person name="Prescott H."/>
            <person name="Dolan L."/>
        </authorList>
    </citation>
    <scope>NUCLEOTIDE SEQUENCE [LARGE SCALE GENOMIC DNA]</scope>
    <source>
        <tissue evidence="1">Whole gametophyte</tissue>
    </source>
</reference>
<evidence type="ECO:0000313" key="1">
    <source>
        <dbReference type="EMBL" id="OAE34457.1"/>
    </source>
</evidence>